<evidence type="ECO:0000256" key="3">
    <source>
        <dbReference type="ARBA" id="ARBA00022723"/>
    </source>
</evidence>
<dbReference type="Pfam" id="PF04055">
    <property type="entry name" value="Radical_SAM"/>
    <property type="match status" value="1"/>
</dbReference>
<dbReference type="GO" id="GO:0003824">
    <property type="term" value="F:catalytic activity"/>
    <property type="evidence" value="ECO:0007669"/>
    <property type="project" value="InterPro"/>
</dbReference>
<dbReference type="GO" id="GO:0051536">
    <property type="term" value="F:iron-sulfur cluster binding"/>
    <property type="evidence" value="ECO:0007669"/>
    <property type="project" value="UniProtKB-KW"/>
</dbReference>
<dbReference type="Gene3D" id="3.20.20.70">
    <property type="entry name" value="Aldolase class I"/>
    <property type="match status" value="1"/>
</dbReference>
<keyword evidence="8" id="KW-1185">Reference proteome</keyword>
<evidence type="ECO:0000313" key="8">
    <source>
        <dbReference type="Proteomes" id="UP001366166"/>
    </source>
</evidence>
<dbReference type="NCBIfam" id="TIGR02495">
    <property type="entry name" value="NrdG2"/>
    <property type="match status" value="1"/>
</dbReference>
<evidence type="ECO:0000313" key="7">
    <source>
        <dbReference type="EMBL" id="BEQ16410.1"/>
    </source>
</evidence>
<sequence length="242" mass="26365">MPDGVSAARAPVPPVIKGFIETSFLDWRGLISAVLFLPGCNFACPYCHNFTLVSDPDSLMSLPLDSVLDRLRPFVGWIDGVVVSGGEPTLHPGLEELLGLIHQEGFQVKLDTNGYRPEVVKRVVEAGLVDMVAMDVKAPLEPLAYRRSCGKAIEVDQVTQSLAYLKSCGVAHEFRSTICPAWHGPAELERMAEAVEGCAAWTLQAMNPATAWNTEAVEGVTMFTPEELDELQRTVADPVCRN</sequence>
<proteinExistence type="predicted"/>
<protein>
    <submittedName>
        <fullName evidence="7">Anaerobic ribonucleoside-triphosphate reductase activating protein</fullName>
    </submittedName>
</protein>
<dbReference type="InterPro" id="IPR007197">
    <property type="entry name" value="rSAM"/>
</dbReference>
<dbReference type="PANTHER" id="PTHR11228">
    <property type="entry name" value="RADICAL SAM DOMAIN PROTEIN"/>
    <property type="match status" value="1"/>
</dbReference>
<keyword evidence="3" id="KW-0479">Metal-binding</keyword>
<dbReference type="InterPro" id="IPR050377">
    <property type="entry name" value="Radical_SAM_PqqE_MftC-like"/>
</dbReference>
<dbReference type="AlphaFoldDB" id="A0AAU9EI27"/>
<dbReference type="Proteomes" id="UP001366166">
    <property type="component" value="Chromosome"/>
</dbReference>
<comment type="cofactor">
    <cofactor evidence="1">
        <name>[4Fe-4S] cluster</name>
        <dbReference type="ChEBI" id="CHEBI:49883"/>
    </cofactor>
</comment>
<reference evidence="8" key="1">
    <citation type="journal article" date="2023" name="Arch. Microbiol.">
        <title>Desulfoferula mesophilus gen. nov. sp. nov., a mesophilic sulfate-reducing bacterium isolated from a brackish lake sediment.</title>
        <authorList>
            <person name="Watanabe T."/>
            <person name="Yabe T."/>
            <person name="Tsuji J.M."/>
            <person name="Fukui M."/>
        </authorList>
    </citation>
    <scope>NUCLEOTIDE SEQUENCE [LARGE SCALE GENOMIC DNA]</scope>
    <source>
        <strain evidence="8">12FAK</strain>
    </source>
</reference>
<evidence type="ECO:0000256" key="1">
    <source>
        <dbReference type="ARBA" id="ARBA00001966"/>
    </source>
</evidence>
<dbReference type="PANTHER" id="PTHR11228:SF27">
    <property type="entry name" value="GLYCYL-RADICAL ENZYME ACTIVATING ENZYME MJ1227-RELATED"/>
    <property type="match status" value="1"/>
</dbReference>
<dbReference type="InterPro" id="IPR013785">
    <property type="entry name" value="Aldolase_TIM"/>
</dbReference>
<accession>A0AAU9EI27</accession>
<dbReference type="CDD" id="cd01335">
    <property type="entry name" value="Radical_SAM"/>
    <property type="match status" value="1"/>
</dbReference>
<organism evidence="7 8">
    <name type="scientific">Desulfoferula mesophila</name>
    <dbReference type="NCBI Taxonomy" id="3058419"/>
    <lineage>
        <taxon>Bacteria</taxon>
        <taxon>Pseudomonadati</taxon>
        <taxon>Thermodesulfobacteriota</taxon>
        <taxon>Desulfarculia</taxon>
        <taxon>Desulfarculales</taxon>
        <taxon>Desulfarculaceae</taxon>
        <taxon>Desulfoferula</taxon>
    </lineage>
</organism>
<evidence type="ECO:0000256" key="5">
    <source>
        <dbReference type="ARBA" id="ARBA00023014"/>
    </source>
</evidence>
<dbReference type="EMBL" id="AP028679">
    <property type="protein sequence ID" value="BEQ16410.1"/>
    <property type="molecule type" value="Genomic_DNA"/>
</dbReference>
<dbReference type="SFLD" id="SFLDS00029">
    <property type="entry name" value="Radical_SAM"/>
    <property type="match status" value="1"/>
</dbReference>
<keyword evidence="5" id="KW-0411">Iron-sulfur</keyword>
<dbReference type="GO" id="GO:0046872">
    <property type="term" value="F:metal ion binding"/>
    <property type="evidence" value="ECO:0007669"/>
    <property type="project" value="UniProtKB-KW"/>
</dbReference>
<evidence type="ECO:0000256" key="4">
    <source>
        <dbReference type="ARBA" id="ARBA00023004"/>
    </source>
</evidence>
<dbReference type="RefSeq" id="WP_338602186.1">
    <property type="nucleotide sequence ID" value="NZ_AP028679.1"/>
</dbReference>
<dbReference type="SUPFAM" id="SSF102114">
    <property type="entry name" value="Radical SAM enzymes"/>
    <property type="match status" value="1"/>
</dbReference>
<dbReference type="InterPro" id="IPR012840">
    <property type="entry name" value="NrdG2"/>
</dbReference>
<gene>
    <name evidence="7" type="ORF">FAK_34760</name>
</gene>
<keyword evidence="4" id="KW-0408">Iron</keyword>
<feature type="domain" description="Radical SAM core" evidence="6">
    <location>
        <begin position="26"/>
        <end position="242"/>
    </location>
</feature>
<name>A0AAU9EI27_9BACT</name>
<keyword evidence="2" id="KW-0949">S-adenosyl-L-methionine</keyword>
<evidence type="ECO:0000259" key="6">
    <source>
        <dbReference type="PROSITE" id="PS51918"/>
    </source>
</evidence>
<dbReference type="PROSITE" id="PS51918">
    <property type="entry name" value="RADICAL_SAM"/>
    <property type="match status" value="1"/>
</dbReference>
<dbReference type="KEGG" id="dmp:FAK_34760"/>
<dbReference type="SFLD" id="SFLDG01094">
    <property type="entry name" value="Uncharacterised_Radical_SAM_Su"/>
    <property type="match status" value="1"/>
</dbReference>
<dbReference type="InterPro" id="IPR058240">
    <property type="entry name" value="rSAM_sf"/>
</dbReference>
<evidence type="ECO:0000256" key="2">
    <source>
        <dbReference type="ARBA" id="ARBA00022691"/>
    </source>
</evidence>